<feature type="compositionally biased region" description="Polar residues" evidence="1">
    <location>
        <begin position="816"/>
        <end position="835"/>
    </location>
</feature>
<dbReference type="OrthoDB" id="6437886at2759"/>
<sequence length="1411" mass="158935">MPRIKRTKKRKRSELIEISRLPQPVEMSATEGLISPVKKEEEPTFYPDTRFETSTTLFPAAKKPAISDDCVIIENVPQTEIKVEVIDLTDDSDPIAPICSPVKICSQENRLPPLCKDITKKAEMNKEVSFDESAIVPPTDNLTKIKIEQSESAENQIETNFENIHSSVNKNEASETQNIRIKSEPDKENEDGKLVDDKVPVLNTNSAGDTENVAEACDNHLFSDVPIKLEPNENRAVSENSTSVTDDGMRTGINSVDRSVKREKNETDDNCEGNDFEPCEPRIFPCKFLKYLNCYPLYDGDEIKQCLSVLTDLKRDKNEIIAIESQKIPGFADSQDKFELCLADKREELPNLQVSERKSSNLEVDRTVHKISCKELVDFKLNIANLDSNSASSQLEKSINERQVQNSLNSDGLGDETRQNVSTNMRFESPSNMSESSRLSYSDSHAIYFNSPVGTNSPIEDDCPSIISLSSIDDNKRCETSMKGKKNRNEELPSTDFLRQILDNAKCSDDIRDISSSVNPPFDTAVKPKIIIDENIFQNKSQINLYKNKLAKTVSDETEKPSNHIEIKCQNFSKRLPVPCVNDFKTQNVPFRPPSTNCESFEIPPKRIKMSEAPISKDSSDKKLSVEEYKKRVTALMARQHSQPDCNLNNHLPSDIPSNSSDCSPGSSNFDRNMFLLPGNRPNRSLPTCSDTSLGNPGYFQMFNTSYPQDPRLARNYAPTPYIDVNSQKMFCPFNINQADPSQSLPEAMKPPIHPPVKQTTSISRTYTMLNSHSVQSATQTFNPPVNEVKNQQVKQWLSQIKSFNPLDLNERSSEKNNSVLHPSPASESGTFSTTQYNPQHLVQGVSGRQPLSSLQRLASNASSTSSQSHHLVSQEIHPPMLWHSALHHDHYFPESVNREYMINPPLTVNNPSPPIVEKSPSIASNRSANSLSHNHNTKLAAANTLPVPSQSSFVSLFPKRLREDIGRNVIETNDVYLIIIERNIDWIHGIDKETDVSKISKIGCKFQQVRDNYENHLTYYNTYFPLLLLECFSKISTALKAIRAKERTEKNICKVVQYEKQDSYVRFKCESFIHHSYVENIPKDGHIVLVKFATVPQGSVMMLGYVCSSTTRAYSNRHDDGNEILKYLNVNKHTDLIKIKITFHTVFVLPDINLNLPIYLSKLTSIKKALVQNEALKELPRSPLCGPVLSPRNYDIKGLVLPRRQDINPNATVVHGMVRSLNPSSPQLTVIESPPFTDSFLAIVQIVDEIKQSKIPGKVLVCVRAELLSQMAMNLIETSSNLIIINRKRESFHEKLQNRVLDVMVSNLSKAQSISDHAAKSKVLQEADVLLAVTGTCFYENVKCIARDLTFCIIHEAHSFTEPESLPPLLYGIRHLFLIGDPDDSCYLSSKCATYLGYSKSLFHRVYNLR</sequence>
<dbReference type="Gene3D" id="3.40.50.300">
    <property type="entry name" value="P-loop containing nucleotide triphosphate hydrolases"/>
    <property type="match status" value="1"/>
</dbReference>
<feature type="compositionally biased region" description="Polar residues" evidence="1">
    <location>
        <begin position="170"/>
        <end position="180"/>
    </location>
</feature>
<evidence type="ECO:0000313" key="4">
    <source>
        <dbReference type="EMBL" id="GBO46893.1"/>
    </source>
</evidence>
<dbReference type="GO" id="GO:0004386">
    <property type="term" value="F:helicase activity"/>
    <property type="evidence" value="ECO:0007669"/>
    <property type="project" value="InterPro"/>
</dbReference>
<dbReference type="InterPro" id="IPR041677">
    <property type="entry name" value="DNA2/NAM7_AAA_11"/>
</dbReference>
<feature type="domain" description="DNA2/NAM7 helicase helicase" evidence="2">
    <location>
        <begin position="1293"/>
        <end position="1383"/>
    </location>
</feature>
<dbReference type="Pfam" id="PF13086">
    <property type="entry name" value="AAA_11"/>
    <property type="match status" value="1"/>
</dbReference>
<gene>
    <name evidence="4" type="ORF">AVEN_173035_1</name>
    <name evidence="3" type="ORF">AVEN_93352_1</name>
</gene>
<feature type="compositionally biased region" description="Basic and acidic residues" evidence="1">
    <location>
        <begin position="181"/>
        <end position="193"/>
    </location>
</feature>
<dbReference type="InterPro" id="IPR027417">
    <property type="entry name" value="P-loop_NTPase"/>
</dbReference>
<feature type="region of interest" description="Disordered" evidence="1">
    <location>
        <begin position="809"/>
        <end position="835"/>
    </location>
</feature>
<feature type="compositionally biased region" description="Low complexity" evidence="1">
    <location>
        <begin position="657"/>
        <end position="667"/>
    </location>
</feature>
<dbReference type="EMBL" id="BGPR01074849">
    <property type="protein sequence ID" value="GBO46893.1"/>
    <property type="molecule type" value="Genomic_DNA"/>
</dbReference>
<feature type="region of interest" description="Disordered" evidence="1">
    <location>
        <begin position="406"/>
        <end position="438"/>
    </location>
</feature>
<comment type="caution">
    <text evidence="3">The sequence shown here is derived from an EMBL/GenBank/DDBJ whole genome shotgun (WGS) entry which is preliminary data.</text>
</comment>
<organism evidence="3 5">
    <name type="scientific">Araneus ventricosus</name>
    <name type="common">Orbweaver spider</name>
    <name type="synonym">Epeira ventricosa</name>
    <dbReference type="NCBI Taxonomy" id="182803"/>
    <lineage>
        <taxon>Eukaryota</taxon>
        <taxon>Metazoa</taxon>
        <taxon>Ecdysozoa</taxon>
        <taxon>Arthropoda</taxon>
        <taxon>Chelicerata</taxon>
        <taxon>Arachnida</taxon>
        <taxon>Araneae</taxon>
        <taxon>Araneomorphae</taxon>
        <taxon>Entelegynae</taxon>
        <taxon>Araneoidea</taxon>
        <taxon>Araneidae</taxon>
        <taxon>Araneus</taxon>
    </lineage>
</organism>
<name>A0A4Y2XD04_ARAVE</name>
<evidence type="ECO:0000256" key="1">
    <source>
        <dbReference type="SAM" id="MobiDB-lite"/>
    </source>
</evidence>
<evidence type="ECO:0000313" key="3">
    <source>
        <dbReference type="EMBL" id="GBO46890.1"/>
    </source>
</evidence>
<dbReference type="Proteomes" id="UP000499080">
    <property type="component" value="Unassembled WGS sequence"/>
</dbReference>
<feature type="region of interest" description="Disordered" evidence="1">
    <location>
        <begin position="912"/>
        <end position="932"/>
    </location>
</feature>
<evidence type="ECO:0000259" key="2">
    <source>
        <dbReference type="Pfam" id="PF13086"/>
    </source>
</evidence>
<reference evidence="3 5" key="1">
    <citation type="journal article" date="2019" name="Sci. Rep.">
        <title>Orb-weaving spider Araneus ventricosus genome elucidates the spidroin gene catalogue.</title>
        <authorList>
            <person name="Kono N."/>
            <person name="Nakamura H."/>
            <person name="Ohtoshi R."/>
            <person name="Moran D.A.P."/>
            <person name="Shinohara A."/>
            <person name="Yoshida Y."/>
            <person name="Fujiwara M."/>
            <person name="Mori M."/>
            <person name="Tomita M."/>
            <person name="Arakawa K."/>
        </authorList>
    </citation>
    <scope>NUCLEOTIDE SEQUENCE [LARGE SCALE GENOMIC DNA]</scope>
</reference>
<feature type="region of interest" description="Disordered" evidence="1">
    <location>
        <begin position="170"/>
        <end position="193"/>
    </location>
</feature>
<keyword evidence="5" id="KW-1185">Reference proteome</keyword>
<feature type="region of interest" description="Disordered" evidence="1">
    <location>
        <begin position="644"/>
        <end position="667"/>
    </location>
</feature>
<proteinExistence type="predicted"/>
<feature type="compositionally biased region" description="Polar residues" evidence="1">
    <location>
        <begin position="922"/>
        <end position="932"/>
    </location>
</feature>
<feature type="compositionally biased region" description="Low complexity" evidence="1">
    <location>
        <begin position="858"/>
        <end position="873"/>
    </location>
</feature>
<evidence type="ECO:0000313" key="5">
    <source>
        <dbReference type="Proteomes" id="UP000499080"/>
    </source>
</evidence>
<protein>
    <recommendedName>
        <fullName evidence="2">DNA2/NAM7 helicase helicase domain-containing protein</fullName>
    </recommendedName>
</protein>
<feature type="region of interest" description="Disordered" evidence="1">
    <location>
        <begin position="854"/>
        <end position="873"/>
    </location>
</feature>
<feature type="compositionally biased region" description="Polar residues" evidence="1">
    <location>
        <begin position="419"/>
        <end position="438"/>
    </location>
</feature>
<dbReference type="EMBL" id="BGPR01074846">
    <property type="protein sequence ID" value="GBO46890.1"/>
    <property type="molecule type" value="Genomic_DNA"/>
</dbReference>
<accession>A0A4Y2XD04</accession>